<protein>
    <recommendedName>
        <fullName evidence="5 6">Glucose-methanol-choline oxidoreductase N-terminal domain-containing protein</fullName>
    </recommendedName>
</protein>
<feature type="binding site" evidence="3">
    <location>
        <begin position="106"/>
        <end position="109"/>
    </location>
    <ligand>
        <name>FAD</name>
        <dbReference type="ChEBI" id="CHEBI:57692"/>
    </ligand>
</feature>
<reference evidence="7" key="2">
    <citation type="submission" date="2023-05" db="EMBL/GenBank/DDBJ databases">
        <authorList>
            <person name="Fouks B."/>
        </authorList>
    </citation>
    <scope>NUCLEOTIDE SEQUENCE</scope>
    <source>
        <strain evidence="7">Stay&amp;Tobe</strain>
        <tissue evidence="7">Testes</tissue>
    </source>
</reference>
<evidence type="ECO:0000256" key="2">
    <source>
        <dbReference type="PIRSR" id="PIRSR000137-1"/>
    </source>
</evidence>
<dbReference type="SUPFAM" id="SSF54373">
    <property type="entry name" value="FAD-linked reductases, C-terminal domain"/>
    <property type="match status" value="1"/>
</dbReference>
<proteinExistence type="inferred from homology"/>
<evidence type="ECO:0000313" key="7">
    <source>
        <dbReference type="EMBL" id="KAJ9595465.1"/>
    </source>
</evidence>
<evidence type="ECO:0000313" key="8">
    <source>
        <dbReference type="Proteomes" id="UP001233999"/>
    </source>
</evidence>
<accession>A0AAD8ELU7</accession>
<dbReference type="Pfam" id="PF00732">
    <property type="entry name" value="GMC_oxred_N"/>
    <property type="match status" value="1"/>
</dbReference>
<dbReference type="PIRSF" id="PIRSF000137">
    <property type="entry name" value="Alcohol_oxidase"/>
    <property type="match status" value="1"/>
</dbReference>
<dbReference type="InterPro" id="IPR012132">
    <property type="entry name" value="GMC_OxRdtase"/>
</dbReference>
<dbReference type="Gene3D" id="3.30.560.10">
    <property type="entry name" value="Glucose Oxidase, domain 3"/>
    <property type="match status" value="1"/>
</dbReference>
<dbReference type="SUPFAM" id="SSF51905">
    <property type="entry name" value="FAD/NAD(P)-binding domain"/>
    <property type="match status" value="1"/>
</dbReference>
<comment type="cofactor">
    <cofactor evidence="3">
        <name>FAD</name>
        <dbReference type="ChEBI" id="CHEBI:57692"/>
    </cofactor>
</comment>
<feature type="binding site" evidence="3">
    <location>
        <position position="236"/>
    </location>
    <ligand>
        <name>FAD</name>
        <dbReference type="ChEBI" id="CHEBI:57692"/>
    </ligand>
</feature>
<dbReference type="EMBL" id="JASPKZ010002337">
    <property type="protein sequence ID" value="KAJ9595465.1"/>
    <property type="molecule type" value="Genomic_DNA"/>
</dbReference>
<evidence type="ECO:0000259" key="5">
    <source>
        <dbReference type="PROSITE" id="PS00623"/>
    </source>
</evidence>
<keyword evidence="4" id="KW-0285">Flavoprotein</keyword>
<reference evidence="7" key="1">
    <citation type="journal article" date="2023" name="IScience">
        <title>Live-bearing cockroach genome reveals convergent evolutionary mechanisms linked to viviparity in insects and beyond.</title>
        <authorList>
            <person name="Fouks B."/>
            <person name="Harrison M.C."/>
            <person name="Mikhailova A.A."/>
            <person name="Marchal E."/>
            <person name="English S."/>
            <person name="Carruthers M."/>
            <person name="Jennings E.C."/>
            <person name="Chiamaka E.L."/>
            <person name="Frigard R.A."/>
            <person name="Pippel M."/>
            <person name="Attardo G.M."/>
            <person name="Benoit J.B."/>
            <person name="Bornberg-Bauer E."/>
            <person name="Tobe S.S."/>
        </authorList>
    </citation>
    <scope>NUCLEOTIDE SEQUENCE</scope>
    <source>
        <strain evidence="7">Stay&amp;Tobe</strain>
    </source>
</reference>
<keyword evidence="8" id="KW-1185">Reference proteome</keyword>
<keyword evidence="3 4" id="KW-0274">FAD</keyword>
<dbReference type="InterPro" id="IPR000172">
    <property type="entry name" value="GMC_OxRdtase_N"/>
</dbReference>
<dbReference type="InterPro" id="IPR036188">
    <property type="entry name" value="FAD/NAD-bd_sf"/>
</dbReference>
<feature type="active site" description="Proton acceptor" evidence="2">
    <location>
        <position position="555"/>
    </location>
</feature>
<evidence type="ECO:0000256" key="3">
    <source>
        <dbReference type="PIRSR" id="PIRSR000137-2"/>
    </source>
</evidence>
<feature type="domain" description="Glucose-methanol-choline oxidoreductase N-terminal" evidence="6">
    <location>
        <begin position="274"/>
        <end position="288"/>
    </location>
</feature>
<sequence>MAFLNVGMISASPEEYDFIIVGGGTAGCLIANRLSEIENWNVLLLEAGGEENFIQDVPLLQPLAETFPFWIYNYEAEKSDSYALSMRSGQIRIPNGKVLGGSSTINGMVYNRGNKNDFDVWEKLGNTGWSYDNVLPYFSKHENTIISGLRIKKKDNSTDGELYIARPPYRSPLSDAFVNSGQQNGYPYYDYNSHEQIGFTYTGITIKNGERLSSNNAFLSPVRHRNNLIVKTDSMVTRILIDRNETKAYGVEYKVFGLISFQALAKKEVIVCAGALRSPQLLMLSGIGPRNHLEKFGIAVIQDSKVGYNYRDQVTILNLFFTINETIGFRLYDIIEDIKYISEYLLTKNGQFSVPAGFEGFSFLDVDGNDNIPDVELFFGSVLLPSIPFFLSPLGPLSDELNSFYAPLKNKNGFTILPFLLKPESVGRLKLKDSNVFSNPIYEPNYFATERDKHTLIKGIKEAVRLTNTDAFKKYDARLFPEPLPGCRNNTFGSYSYWECCIKHSTFSGHHPTGTCKMGPISDPDAVVDPSLRVIGIKNLRVADASVMPTLTSGHLMAPVYMIAEKAADIVKKDWLK</sequence>
<evidence type="ECO:0000259" key="6">
    <source>
        <dbReference type="PROSITE" id="PS00624"/>
    </source>
</evidence>
<evidence type="ECO:0000256" key="1">
    <source>
        <dbReference type="ARBA" id="ARBA00010790"/>
    </source>
</evidence>
<feature type="binding site" evidence="3">
    <location>
        <position position="98"/>
    </location>
    <ligand>
        <name>FAD</name>
        <dbReference type="ChEBI" id="CHEBI:57692"/>
    </ligand>
</feature>
<dbReference type="Gene3D" id="3.50.50.60">
    <property type="entry name" value="FAD/NAD(P)-binding domain"/>
    <property type="match status" value="1"/>
</dbReference>
<dbReference type="PROSITE" id="PS00624">
    <property type="entry name" value="GMC_OXRED_2"/>
    <property type="match status" value="1"/>
</dbReference>
<comment type="caution">
    <text evidence="7">The sequence shown here is derived from an EMBL/GenBank/DDBJ whole genome shotgun (WGS) entry which is preliminary data.</text>
</comment>
<dbReference type="PROSITE" id="PS00623">
    <property type="entry name" value="GMC_OXRED_1"/>
    <property type="match status" value="1"/>
</dbReference>
<feature type="active site" description="Proton donor" evidence="2">
    <location>
        <position position="511"/>
    </location>
</feature>
<dbReference type="Proteomes" id="UP001233999">
    <property type="component" value="Unassembled WGS sequence"/>
</dbReference>
<organism evidence="7 8">
    <name type="scientific">Diploptera punctata</name>
    <name type="common">Pacific beetle cockroach</name>
    <dbReference type="NCBI Taxonomy" id="6984"/>
    <lineage>
        <taxon>Eukaryota</taxon>
        <taxon>Metazoa</taxon>
        <taxon>Ecdysozoa</taxon>
        <taxon>Arthropoda</taxon>
        <taxon>Hexapoda</taxon>
        <taxon>Insecta</taxon>
        <taxon>Pterygota</taxon>
        <taxon>Neoptera</taxon>
        <taxon>Polyneoptera</taxon>
        <taxon>Dictyoptera</taxon>
        <taxon>Blattodea</taxon>
        <taxon>Blaberoidea</taxon>
        <taxon>Blaberidae</taxon>
        <taxon>Diplopterinae</taxon>
        <taxon>Diploptera</taxon>
    </lineage>
</organism>
<dbReference type="InterPro" id="IPR007867">
    <property type="entry name" value="GMC_OxRtase_C"/>
</dbReference>
<name>A0AAD8ELU7_DIPPU</name>
<dbReference type="PANTHER" id="PTHR11552:SF227">
    <property type="entry name" value="GLUCOSE DEHYDROGENASE [FAD, QUINONE]-LIKE PROTEIN"/>
    <property type="match status" value="1"/>
</dbReference>
<evidence type="ECO:0000256" key="4">
    <source>
        <dbReference type="RuleBase" id="RU003968"/>
    </source>
</evidence>
<feature type="domain" description="Glucose-methanol-choline oxidoreductase N-terminal" evidence="5">
    <location>
        <begin position="96"/>
        <end position="119"/>
    </location>
</feature>
<dbReference type="PANTHER" id="PTHR11552">
    <property type="entry name" value="GLUCOSE-METHANOL-CHOLINE GMC OXIDOREDUCTASE"/>
    <property type="match status" value="1"/>
</dbReference>
<dbReference type="GO" id="GO:0016614">
    <property type="term" value="F:oxidoreductase activity, acting on CH-OH group of donors"/>
    <property type="evidence" value="ECO:0007669"/>
    <property type="project" value="InterPro"/>
</dbReference>
<gene>
    <name evidence="7" type="ORF">L9F63_013376</name>
</gene>
<dbReference type="GO" id="GO:0050660">
    <property type="term" value="F:flavin adenine dinucleotide binding"/>
    <property type="evidence" value="ECO:0007669"/>
    <property type="project" value="InterPro"/>
</dbReference>
<dbReference type="Pfam" id="PF05199">
    <property type="entry name" value="GMC_oxred_C"/>
    <property type="match status" value="1"/>
</dbReference>
<comment type="similarity">
    <text evidence="1 4">Belongs to the GMC oxidoreductase family.</text>
</comment>
<dbReference type="AlphaFoldDB" id="A0AAD8ELU7"/>